<keyword evidence="4" id="KW-1185">Reference proteome</keyword>
<organism evidence="2">
    <name type="scientific">Puccinia triticina (isolate 1-1 / race 1 (BBBD))</name>
    <name type="common">Brown leaf rust fungus</name>
    <dbReference type="NCBI Taxonomy" id="630390"/>
    <lineage>
        <taxon>Eukaryota</taxon>
        <taxon>Fungi</taxon>
        <taxon>Dikarya</taxon>
        <taxon>Basidiomycota</taxon>
        <taxon>Pucciniomycotina</taxon>
        <taxon>Pucciniomycetes</taxon>
        <taxon>Pucciniales</taxon>
        <taxon>Pucciniaceae</taxon>
        <taxon>Puccinia</taxon>
    </lineage>
</organism>
<feature type="non-terminal residue" evidence="2">
    <location>
        <position position="1"/>
    </location>
</feature>
<feature type="transmembrane region" description="Helical" evidence="1">
    <location>
        <begin position="42"/>
        <end position="61"/>
    </location>
</feature>
<dbReference type="VEuPathDB" id="FungiDB:PTTG_30970"/>
<reference evidence="3 4" key="3">
    <citation type="journal article" date="2017" name="G3 (Bethesda)">
        <title>Comparative analysis highlights variable genome content of wheat rusts and divergence of the mating loci.</title>
        <authorList>
            <person name="Cuomo C.A."/>
            <person name="Bakkeren G."/>
            <person name="Khalil H.B."/>
            <person name="Panwar V."/>
            <person name="Joly D."/>
            <person name="Linning R."/>
            <person name="Sakthikumar S."/>
            <person name="Song X."/>
            <person name="Adiconis X."/>
            <person name="Fan L."/>
            <person name="Goldberg J.M."/>
            <person name="Levin J.Z."/>
            <person name="Young S."/>
            <person name="Zeng Q."/>
            <person name="Anikster Y."/>
            <person name="Bruce M."/>
            <person name="Wang M."/>
            <person name="Yin C."/>
            <person name="McCallum B."/>
            <person name="Szabo L.J."/>
            <person name="Hulbert S."/>
            <person name="Chen X."/>
            <person name="Fellers J.P."/>
        </authorList>
    </citation>
    <scope>NUCLEOTIDE SEQUENCE</scope>
    <source>
        <strain evidence="3">isolate 1-1 / race 1 (BBBD)</strain>
        <strain evidence="4">Isolate 1-1 / race 1 (BBBD)</strain>
    </source>
</reference>
<keyword evidence="1" id="KW-0812">Transmembrane</keyword>
<sequence length="64" mass="7077">PSSYPHHYLSCTSFNQQLLIKLPFLIVLPLLSSFAIHHHPAIKVLAALLAIPVLLLLFLSCSNT</sequence>
<accession>A0A180FWN7</accession>
<evidence type="ECO:0000256" key="1">
    <source>
        <dbReference type="SAM" id="Phobius"/>
    </source>
</evidence>
<dbReference type="Proteomes" id="UP000005240">
    <property type="component" value="Unassembled WGS sequence"/>
</dbReference>
<protein>
    <submittedName>
        <fullName evidence="2 3">Uncharacterized protein</fullName>
    </submittedName>
</protein>
<feature type="transmembrane region" description="Helical" evidence="1">
    <location>
        <begin position="18"/>
        <end position="36"/>
    </location>
</feature>
<gene>
    <name evidence="2" type="ORF">PTTG_30970</name>
</gene>
<dbReference type="AlphaFoldDB" id="A0A180FWN7"/>
<dbReference type="EMBL" id="ADAS02009977">
    <property type="protein sequence ID" value="OAV84896.1"/>
    <property type="molecule type" value="Genomic_DNA"/>
</dbReference>
<name>A0A180FWN7_PUCT1</name>
<keyword evidence="1" id="KW-1133">Transmembrane helix</keyword>
<proteinExistence type="predicted"/>
<keyword evidence="1" id="KW-0472">Membrane</keyword>
<evidence type="ECO:0000313" key="2">
    <source>
        <dbReference type="EMBL" id="OAV84896.1"/>
    </source>
</evidence>
<reference evidence="2" key="2">
    <citation type="submission" date="2016-05" db="EMBL/GenBank/DDBJ databases">
        <title>Comparative analysis highlights variable genome content of wheat rusts and divergence of the mating loci.</title>
        <authorList>
            <person name="Cuomo C.A."/>
            <person name="Bakkeren G."/>
            <person name="Szabo L."/>
            <person name="Khalil H."/>
            <person name="Joly D."/>
            <person name="Goldberg J."/>
            <person name="Young S."/>
            <person name="Zeng Q."/>
            <person name="Fellers J."/>
        </authorList>
    </citation>
    <scope>NUCLEOTIDE SEQUENCE [LARGE SCALE GENOMIC DNA]</scope>
    <source>
        <strain evidence="2">1-1 BBBD Race 1</strain>
    </source>
</reference>
<evidence type="ECO:0000313" key="3">
    <source>
        <dbReference type="EnsemblFungi" id="PTTG_30970-t43_1-p1"/>
    </source>
</evidence>
<evidence type="ECO:0000313" key="4">
    <source>
        <dbReference type="Proteomes" id="UP000005240"/>
    </source>
</evidence>
<reference evidence="2" key="1">
    <citation type="submission" date="2009-11" db="EMBL/GenBank/DDBJ databases">
        <authorList>
            <consortium name="The Broad Institute Genome Sequencing Platform"/>
            <person name="Ward D."/>
            <person name="Feldgarden M."/>
            <person name="Earl A."/>
            <person name="Young S.K."/>
            <person name="Zeng Q."/>
            <person name="Koehrsen M."/>
            <person name="Alvarado L."/>
            <person name="Berlin A."/>
            <person name="Bochicchio J."/>
            <person name="Borenstein D."/>
            <person name="Chapman S.B."/>
            <person name="Chen Z."/>
            <person name="Engels R."/>
            <person name="Freedman E."/>
            <person name="Gellesch M."/>
            <person name="Goldberg J."/>
            <person name="Griggs A."/>
            <person name="Gujja S."/>
            <person name="Heilman E."/>
            <person name="Heiman D."/>
            <person name="Hepburn T."/>
            <person name="Howarth C."/>
            <person name="Jen D."/>
            <person name="Larson L."/>
            <person name="Lewis B."/>
            <person name="Mehta T."/>
            <person name="Park D."/>
            <person name="Pearson M."/>
            <person name="Roberts A."/>
            <person name="Saif S."/>
            <person name="Shea T."/>
            <person name="Shenoy N."/>
            <person name="Sisk P."/>
            <person name="Stolte C."/>
            <person name="Sykes S."/>
            <person name="Thomson T."/>
            <person name="Walk T."/>
            <person name="White J."/>
            <person name="Yandava C."/>
            <person name="Izard J."/>
            <person name="Baranova O.V."/>
            <person name="Blanton J.M."/>
            <person name="Tanner A.C."/>
            <person name="Dewhirst F.E."/>
            <person name="Haas B."/>
            <person name="Nusbaum C."/>
            <person name="Birren B."/>
        </authorList>
    </citation>
    <scope>NUCLEOTIDE SEQUENCE [LARGE SCALE GENOMIC DNA]</scope>
    <source>
        <strain evidence="2">1-1 BBBD Race 1</strain>
    </source>
</reference>
<reference evidence="3" key="4">
    <citation type="submission" date="2025-05" db="UniProtKB">
        <authorList>
            <consortium name="EnsemblFungi"/>
        </authorList>
    </citation>
    <scope>IDENTIFICATION</scope>
    <source>
        <strain evidence="3">isolate 1-1 / race 1 (BBBD)</strain>
    </source>
</reference>
<dbReference type="EnsemblFungi" id="PTTG_30970-t43_1">
    <property type="protein sequence ID" value="PTTG_30970-t43_1-p1"/>
    <property type="gene ID" value="PTTG_30970"/>
</dbReference>